<dbReference type="PROSITE" id="PS01031">
    <property type="entry name" value="SHSP"/>
    <property type="match status" value="1"/>
</dbReference>
<comment type="similarity">
    <text evidence="2 3">Belongs to the small heat shock protein (HSP20) family.</text>
</comment>
<dbReference type="InterPro" id="IPR008978">
    <property type="entry name" value="HSP20-like_chaperone"/>
</dbReference>
<dbReference type="SUPFAM" id="SSF49764">
    <property type="entry name" value="HSP20-like chaperones"/>
    <property type="match status" value="1"/>
</dbReference>
<organism evidence="6 7">
    <name type="scientific">Psophocarpus tetragonolobus</name>
    <name type="common">Winged bean</name>
    <name type="synonym">Dolichos tetragonolobus</name>
    <dbReference type="NCBI Taxonomy" id="3891"/>
    <lineage>
        <taxon>Eukaryota</taxon>
        <taxon>Viridiplantae</taxon>
        <taxon>Streptophyta</taxon>
        <taxon>Embryophyta</taxon>
        <taxon>Tracheophyta</taxon>
        <taxon>Spermatophyta</taxon>
        <taxon>Magnoliopsida</taxon>
        <taxon>eudicotyledons</taxon>
        <taxon>Gunneridae</taxon>
        <taxon>Pentapetalae</taxon>
        <taxon>rosids</taxon>
        <taxon>fabids</taxon>
        <taxon>Fabales</taxon>
        <taxon>Fabaceae</taxon>
        <taxon>Papilionoideae</taxon>
        <taxon>50 kb inversion clade</taxon>
        <taxon>NPAAA clade</taxon>
        <taxon>indigoferoid/millettioid clade</taxon>
        <taxon>Phaseoleae</taxon>
        <taxon>Psophocarpus</taxon>
    </lineage>
</organism>
<evidence type="ECO:0000256" key="2">
    <source>
        <dbReference type="PROSITE-ProRule" id="PRU00285"/>
    </source>
</evidence>
<feature type="region of interest" description="Disordered" evidence="4">
    <location>
        <begin position="1"/>
        <end position="26"/>
    </location>
</feature>
<dbReference type="PANTHER" id="PTHR11527">
    <property type="entry name" value="HEAT-SHOCK PROTEIN 20 FAMILY MEMBER"/>
    <property type="match status" value="1"/>
</dbReference>
<dbReference type="InterPro" id="IPR002068">
    <property type="entry name" value="A-crystallin/Hsp20_dom"/>
</dbReference>
<dbReference type="EMBL" id="JAYMYS010000004">
    <property type="protein sequence ID" value="KAK7395181.1"/>
    <property type="molecule type" value="Genomic_DNA"/>
</dbReference>
<evidence type="ECO:0000256" key="1">
    <source>
        <dbReference type="ARBA" id="ARBA00023016"/>
    </source>
</evidence>
<name>A0AAN9SFW4_PSOTE</name>
<gene>
    <name evidence="6" type="ORF">VNO78_15728</name>
</gene>
<evidence type="ECO:0000256" key="3">
    <source>
        <dbReference type="RuleBase" id="RU003616"/>
    </source>
</evidence>
<dbReference type="Pfam" id="PF00011">
    <property type="entry name" value="HSP20"/>
    <property type="match status" value="1"/>
</dbReference>
<proteinExistence type="inferred from homology"/>
<dbReference type="Gene3D" id="2.60.40.790">
    <property type="match status" value="1"/>
</dbReference>
<accession>A0AAN9SFW4</accession>
<evidence type="ECO:0000259" key="5">
    <source>
        <dbReference type="PROSITE" id="PS01031"/>
    </source>
</evidence>
<feature type="compositionally biased region" description="Basic and acidic residues" evidence="4">
    <location>
        <begin position="12"/>
        <end position="22"/>
    </location>
</feature>
<dbReference type="Proteomes" id="UP001386955">
    <property type="component" value="Unassembled WGS sequence"/>
</dbReference>
<evidence type="ECO:0000313" key="7">
    <source>
        <dbReference type="Proteomes" id="UP001386955"/>
    </source>
</evidence>
<feature type="domain" description="SHSP" evidence="5">
    <location>
        <begin position="52"/>
        <end position="168"/>
    </location>
</feature>
<keyword evidence="7" id="KW-1185">Reference proteome</keyword>
<evidence type="ECO:0000256" key="4">
    <source>
        <dbReference type="SAM" id="MobiDB-lite"/>
    </source>
</evidence>
<dbReference type="AlphaFoldDB" id="A0AAN9SFW4"/>
<protein>
    <recommendedName>
        <fullName evidence="5">SHSP domain-containing protein</fullName>
    </recommendedName>
</protein>
<sequence length="171" mass="19611">MSFLSSGVLGRRRNEMGTDRKATQPTWDSYEHRAMETVQAQHKPPPLMGFPADRSPILKKTHIEWKETSEGHVYKVHLPGYKRNEVRVEVDDDRVLCIVCEKSIEKAQQRDGWHLMELSTGQFVQHLTLPHNSKVDHIKAFMDNTLLTITVPKLNKPIPTPLPNVNISSRP</sequence>
<keyword evidence="1" id="KW-0346">Stress response</keyword>
<comment type="caution">
    <text evidence="6">The sequence shown here is derived from an EMBL/GenBank/DDBJ whole genome shotgun (WGS) entry which is preliminary data.</text>
</comment>
<dbReference type="InterPro" id="IPR031107">
    <property type="entry name" value="Small_HSP"/>
</dbReference>
<evidence type="ECO:0000313" key="6">
    <source>
        <dbReference type="EMBL" id="KAK7395181.1"/>
    </source>
</evidence>
<reference evidence="6 7" key="1">
    <citation type="submission" date="2024-01" db="EMBL/GenBank/DDBJ databases">
        <title>The genomes of 5 underutilized Papilionoideae crops provide insights into root nodulation and disease resistanc.</title>
        <authorList>
            <person name="Jiang F."/>
        </authorList>
    </citation>
    <scope>NUCLEOTIDE SEQUENCE [LARGE SCALE GENOMIC DNA]</scope>
    <source>
        <strain evidence="6">DUOXIRENSHENG_FW03</strain>
        <tissue evidence="6">Leaves</tissue>
    </source>
</reference>